<dbReference type="OrthoDB" id="3250803at2759"/>
<evidence type="ECO:0000313" key="4">
    <source>
        <dbReference type="Proteomes" id="UP001049176"/>
    </source>
</evidence>
<feature type="compositionally biased region" description="Polar residues" evidence="1">
    <location>
        <begin position="118"/>
        <end position="127"/>
    </location>
</feature>
<feature type="compositionally biased region" description="Low complexity" evidence="1">
    <location>
        <begin position="157"/>
        <end position="174"/>
    </location>
</feature>
<dbReference type="EMBL" id="CM032181">
    <property type="protein sequence ID" value="KAG7099083.1"/>
    <property type="molecule type" value="Genomic_DNA"/>
</dbReference>
<reference evidence="3" key="1">
    <citation type="journal article" date="2021" name="Genome Biol. Evol.">
        <title>The assembled and annotated genome of the fairy-ring fungus Marasmius oreades.</title>
        <authorList>
            <person name="Hiltunen M."/>
            <person name="Ament-Velasquez S.L."/>
            <person name="Johannesson H."/>
        </authorList>
    </citation>
    <scope>NUCLEOTIDE SEQUENCE</scope>
    <source>
        <strain evidence="3">03SP1</strain>
    </source>
</reference>
<keyword evidence="2" id="KW-1133">Transmembrane helix</keyword>
<evidence type="ECO:0000256" key="1">
    <source>
        <dbReference type="SAM" id="MobiDB-lite"/>
    </source>
</evidence>
<dbReference type="Proteomes" id="UP001049176">
    <property type="component" value="Chromosome 1"/>
</dbReference>
<name>A0A9P7V2F3_9AGAR</name>
<dbReference type="KEGG" id="more:E1B28_000958"/>
<proteinExistence type="predicted"/>
<feature type="region of interest" description="Disordered" evidence="1">
    <location>
        <begin position="306"/>
        <end position="555"/>
    </location>
</feature>
<organism evidence="3 4">
    <name type="scientific">Marasmius oreades</name>
    <name type="common">fairy-ring Marasmius</name>
    <dbReference type="NCBI Taxonomy" id="181124"/>
    <lineage>
        <taxon>Eukaryota</taxon>
        <taxon>Fungi</taxon>
        <taxon>Dikarya</taxon>
        <taxon>Basidiomycota</taxon>
        <taxon>Agaricomycotina</taxon>
        <taxon>Agaricomycetes</taxon>
        <taxon>Agaricomycetidae</taxon>
        <taxon>Agaricales</taxon>
        <taxon>Marasmiineae</taxon>
        <taxon>Marasmiaceae</taxon>
        <taxon>Marasmius</taxon>
    </lineage>
</organism>
<sequence>MNSGLITSSELTVTSTSVLRPVLSSSSLDRPSSLSSLSAISHSSTVAFSNLSSANTFSSAFSPSLSPSSGKELSSTSDPPVVKTPNLPELPSSTSLSESLGTTMSSTPHTTEKDDSQADTPTTSFHNSSTSVSESSKKTASETSSTVAPRPTQSSESHTITSNTTRSSTNLSFTNSFTTSTTTSVIFAKGTEPSTTVVSTITESPESTFKSAVGVVVTQSDGHTTLSFPPVVTVLSTSLLSNGSYVTFTHAVANPTGADQANGGTTSKGFLQNHGAVAGVFLAVGVILASLAGCIFILVRRQRRRKSQSSTHEDIQSLPQTPRYTDDPFEDHPQMAVVDGGNRVSMRSPDRLQLDDGGPLIPLTPTRQTPPVLVAPPVQRKQPPVDNGPFSDSNALSPIKQRIAVVVDDNPNRPRSPLQVSRQSTPSLYPPTDNDEYEDIDLDGSIPPAQARPLTDSSTNTSRPTSAEIQSVPFTAPPRPPRSILRVPSKVYEPNTPPPSESNHSSSDSPTTPVSERAFQPERQLRQVRSTSKTFGEDVLTRPTLLNVRPRSKGQ</sequence>
<dbReference type="AlphaFoldDB" id="A0A9P7V2F3"/>
<evidence type="ECO:0000256" key="2">
    <source>
        <dbReference type="SAM" id="Phobius"/>
    </source>
</evidence>
<dbReference type="RefSeq" id="XP_043015553.1">
    <property type="nucleotide sequence ID" value="XM_043146848.1"/>
</dbReference>
<dbReference type="GeneID" id="66070034"/>
<evidence type="ECO:0000313" key="3">
    <source>
        <dbReference type="EMBL" id="KAG7099083.1"/>
    </source>
</evidence>
<feature type="compositionally biased region" description="Low complexity" evidence="1">
    <location>
        <begin position="501"/>
        <end position="513"/>
    </location>
</feature>
<feature type="region of interest" description="Disordered" evidence="1">
    <location>
        <begin position="56"/>
        <end position="174"/>
    </location>
</feature>
<feature type="compositionally biased region" description="Polar residues" evidence="1">
    <location>
        <begin position="455"/>
        <end position="473"/>
    </location>
</feature>
<feature type="compositionally biased region" description="Acidic residues" evidence="1">
    <location>
        <begin position="433"/>
        <end position="442"/>
    </location>
</feature>
<accession>A0A9P7V2F3</accession>
<feature type="compositionally biased region" description="Low complexity" evidence="1">
    <location>
        <begin position="87"/>
        <end position="107"/>
    </location>
</feature>
<protein>
    <submittedName>
        <fullName evidence="3">Uncharacterized protein</fullName>
    </submittedName>
</protein>
<keyword evidence="2" id="KW-0472">Membrane</keyword>
<keyword evidence="2" id="KW-0812">Transmembrane</keyword>
<feature type="transmembrane region" description="Helical" evidence="2">
    <location>
        <begin position="276"/>
        <end position="299"/>
    </location>
</feature>
<comment type="caution">
    <text evidence="3">The sequence shown here is derived from an EMBL/GenBank/DDBJ whole genome shotgun (WGS) entry which is preliminary data.</text>
</comment>
<gene>
    <name evidence="3" type="ORF">E1B28_000958</name>
</gene>
<feature type="compositionally biased region" description="Low complexity" evidence="1">
    <location>
        <begin position="56"/>
        <end position="77"/>
    </location>
</feature>
<keyword evidence="4" id="KW-1185">Reference proteome</keyword>
<feature type="compositionally biased region" description="Basic and acidic residues" evidence="1">
    <location>
        <begin position="324"/>
        <end position="333"/>
    </location>
</feature>
<feature type="compositionally biased region" description="Polar residues" evidence="1">
    <location>
        <begin position="418"/>
        <end position="427"/>
    </location>
</feature>